<feature type="region of interest" description="Disordered" evidence="1">
    <location>
        <begin position="335"/>
        <end position="369"/>
    </location>
</feature>
<reference evidence="4" key="1">
    <citation type="submission" date="2014-03" db="EMBL/GenBank/DDBJ databases">
        <authorList>
            <person name="Urmite Genomes U."/>
        </authorList>
    </citation>
    <scope>NUCLEOTIDE SEQUENCE [LARGE SCALE GENOMIC DNA]</scope>
    <source>
        <strain evidence="4">HD-03</strain>
    </source>
</reference>
<keyword evidence="2" id="KW-0812">Transmembrane</keyword>
<name>A0A059NXT8_9BACI</name>
<proteinExistence type="predicted"/>
<keyword evidence="2" id="KW-0472">Membrane</keyword>
<dbReference type="AlphaFoldDB" id="A0A059NXT8"/>
<dbReference type="Proteomes" id="UP000028868">
    <property type="component" value="Unassembled WGS sequence"/>
</dbReference>
<reference evidence="3 4" key="2">
    <citation type="submission" date="2014-05" db="EMBL/GenBank/DDBJ databases">
        <title>Draft genome sequence of Halobacillus karajensis HK-03.</title>
        <authorList>
            <person name="Khelaifia S."/>
            <person name="Croce O."/>
            <person name="Lagier J.C."/>
            <person name="Raoult D."/>
        </authorList>
    </citation>
    <scope>NUCLEOTIDE SEQUENCE [LARGE SCALE GENOMIC DNA]</scope>
    <source>
        <strain evidence="3 4">HD-03</strain>
    </source>
</reference>
<protein>
    <submittedName>
        <fullName evidence="3">Uncharacterized protein</fullName>
    </submittedName>
</protein>
<organism evidence="3 4">
    <name type="scientific">Halobacillus karajensis</name>
    <dbReference type="NCBI Taxonomy" id="195088"/>
    <lineage>
        <taxon>Bacteria</taxon>
        <taxon>Bacillati</taxon>
        <taxon>Bacillota</taxon>
        <taxon>Bacilli</taxon>
        <taxon>Bacillales</taxon>
        <taxon>Bacillaceae</taxon>
        <taxon>Halobacillus</taxon>
    </lineage>
</organism>
<evidence type="ECO:0000313" key="3">
    <source>
        <dbReference type="EMBL" id="CDQ23610.1"/>
    </source>
</evidence>
<dbReference type="EMBL" id="CCDI010000002">
    <property type="protein sequence ID" value="CDQ23610.1"/>
    <property type="molecule type" value="Genomic_DNA"/>
</dbReference>
<keyword evidence="2" id="KW-1133">Transmembrane helix</keyword>
<gene>
    <name evidence="3" type="ORF">BN983_01856</name>
</gene>
<evidence type="ECO:0000313" key="4">
    <source>
        <dbReference type="Proteomes" id="UP000028868"/>
    </source>
</evidence>
<evidence type="ECO:0000256" key="2">
    <source>
        <dbReference type="SAM" id="Phobius"/>
    </source>
</evidence>
<feature type="transmembrane region" description="Helical" evidence="2">
    <location>
        <begin position="136"/>
        <end position="159"/>
    </location>
</feature>
<sequence>MRVLFTSKMDGEISSFHPYSFQEVVLLTAELDTKLKKKNAKPITLDFMIFNEEGDKLYNGSYEVGAEGTSNIYDHVCQKLLQLPMENKNEETKRDVFLQQLTSNTPPSYQIDMTEILKEKELQKSSWKQLGKRGKIFVSVISATLMVAIVTSITLLILLSNQGKDLRATTQELERMEDVKTAYEGYWTGEQKQAVDQLQGMETLTESERQTLLHFLVELKKYDQAFQYVGKENISSLAEQVMQVHGLEELTSFQKSHPSPLGEFKLAFHNGEYKQAVDIRDMPMSPKLYKQKGIAYLRINQLEEAKKMASEAKDDELNKKINEYQEIEEQLTKINSQIETEKKSEDQNQSKIDSLKEQQDDLESQKNNI</sequence>
<keyword evidence="4" id="KW-1185">Reference proteome</keyword>
<comment type="caution">
    <text evidence="3">The sequence shown here is derived from an EMBL/GenBank/DDBJ whole genome shotgun (WGS) entry which is preliminary data.</text>
</comment>
<evidence type="ECO:0000256" key="1">
    <source>
        <dbReference type="SAM" id="MobiDB-lite"/>
    </source>
</evidence>
<feature type="compositionally biased region" description="Basic and acidic residues" evidence="1">
    <location>
        <begin position="339"/>
        <end position="359"/>
    </location>
</feature>
<accession>A0A059NXT8</accession>